<dbReference type="GO" id="GO:0010468">
    <property type="term" value="P:regulation of gene expression"/>
    <property type="evidence" value="ECO:0007669"/>
    <property type="project" value="TreeGrafter"/>
</dbReference>
<dbReference type="InterPro" id="IPR000320">
    <property type="entry name" value="Hedgehog_signalling_dom"/>
</dbReference>
<keyword evidence="2" id="KW-0472">Membrane</keyword>
<protein>
    <submittedName>
        <fullName evidence="4">Hedgehog protein</fullName>
    </submittedName>
</protein>
<feature type="transmembrane region" description="Helical" evidence="2">
    <location>
        <begin position="188"/>
        <end position="207"/>
    </location>
</feature>
<organism evidence="4 5">
    <name type="scientific">Plakobranchus ocellatus</name>
    <dbReference type="NCBI Taxonomy" id="259542"/>
    <lineage>
        <taxon>Eukaryota</taxon>
        <taxon>Metazoa</taxon>
        <taxon>Spiralia</taxon>
        <taxon>Lophotrochozoa</taxon>
        <taxon>Mollusca</taxon>
        <taxon>Gastropoda</taxon>
        <taxon>Heterobranchia</taxon>
        <taxon>Euthyneura</taxon>
        <taxon>Panpulmonata</taxon>
        <taxon>Sacoglossa</taxon>
        <taxon>Placobranchoidea</taxon>
        <taxon>Plakobranchidae</taxon>
        <taxon>Plakobranchus</taxon>
    </lineage>
</organism>
<dbReference type="InterPro" id="IPR050387">
    <property type="entry name" value="Hedgehog_Signaling"/>
</dbReference>
<dbReference type="SUPFAM" id="SSF55166">
    <property type="entry name" value="Hedgehog/DD-peptidase"/>
    <property type="match status" value="1"/>
</dbReference>
<dbReference type="GO" id="GO:0001708">
    <property type="term" value="P:cell fate specification"/>
    <property type="evidence" value="ECO:0007669"/>
    <property type="project" value="TreeGrafter"/>
</dbReference>
<dbReference type="Pfam" id="PF01085">
    <property type="entry name" value="HH_signal"/>
    <property type="match status" value="1"/>
</dbReference>
<evidence type="ECO:0000313" key="4">
    <source>
        <dbReference type="EMBL" id="GFN87855.1"/>
    </source>
</evidence>
<accession>A0AAV3YWJ3</accession>
<feature type="compositionally biased region" description="Gly residues" evidence="1">
    <location>
        <begin position="1"/>
        <end position="17"/>
    </location>
</feature>
<dbReference type="GO" id="GO:0005615">
    <property type="term" value="C:extracellular space"/>
    <property type="evidence" value="ECO:0007669"/>
    <property type="project" value="TreeGrafter"/>
</dbReference>
<evidence type="ECO:0000313" key="5">
    <source>
        <dbReference type="Proteomes" id="UP000735302"/>
    </source>
</evidence>
<dbReference type="GO" id="GO:0007267">
    <property type="term" value="P:cell-cell signaling"/>
    <property type="evidence" value="ECO:0007669"/>
    <property type="project" value="InterPro"/>
</dbReference>
<dbReference type="GO" id="GO:0007224">
    <property type="term" value="P:smoothened signaling pathway"/>
    <property type="evidence" value="ECO:0007669"/>
    <property type="project" value="TreeGrafter"/>
</dbReference>
<proteinExistence type="predicted"/>
<dbReference type="Gene3D" id="3.30.1380.10">
    <property type="match status" value="1"/>
</dbReference>
<dbReference type="Proteomes" id="UP000735302">
    <property type="component" value="Unassembled WGS sequence"/>
</dbReference>
<keyword evidence="2" id="KW-0812">Transmembrane</keyword>
<feature type="domain" description="Hedgehog N-terminal signalling" evidence="3">
    <location>
        <begin position="206"/>
        <end position="283"/>
    </location>
</feature>
<dbReference type="PANTHER" id="PTHR11889">
    <property type="entry name" value="HEDGEHOG"/>
    <property type="match status" value="1"/>
</dbReference>
<gene>
    <name evidence="4" type="ORF">PoB_001436100</name>
</gene>
<dbReference type="GO" id="GO:0005113">
    <property type="term" value="F:patched binding"/>
    <property type="evidence" value="ECO:0007669"/>
    <property type="project" value="TreeGrafter"/>
</dbReference>
<dbReference type="InterPro" id="IPR009045">
    <property type="entry name" value="Zn_M74/Hedgehog-like"/>
</dbReference>
<comment type="caution">
    <text evidence="4">The sequence shown here is derived from an EMBL/GenBank/DDBJ whole genome shotgun (WGS) entry which is preliminary data.</text>
</comment>
<dbReference type="PANTHER" id="PTHR11889:SF31">
    <property type="entry name" value="PROTEIN HEDGEHOG"/>
    <property type="match status" value="1"/>
</dbReference>
<dbReference type="EMBL" id="BLXT01001819">
    <property type="protein sequence ID" value="GFN87855.1"/>
    <property type="molecule type" value="Genomic_DNA"/>
</dbReference>
<evidence type="ECO:0000259" key="3">
    <source>
        <dbReference type="Pfam" id="PF01085"/>
    </source>
</evidence>
<keyword evidence="2" id="KW-1133">Transmembrane helix</keyword>
<evidence type="ECO:0000256" key="1">
    <source>
        <dbReference type="SAM" id="MobiDB-lite"/>
    </source>
</evidence>
<reference evidence="4 5" key="1">
    <citation type="journal article" date="2021" name="Elife">
        <title>Chloroplast acquisition without the gene transfer in kleptoplastic sea slugs, Plakobranchus ocellatus.</title>
        <authorList>
            <person name="Maeda T."/>
            <person name="Takahashi S."/>
            <person name="Yoshida T."/>
            <person name="Shimamura S."/>
            <person name="Takaki Y."/>
            <person name="Nagai Y."/>
            <person name="Toyoda A."/>
            <person name="Suzuki Y."/>
            <person name="Arimoto A."/>
            <person name="Ishii H."/>
            <person name="Satoh N."/>
            <person name="Nishiyama T."/>
            <person name="Hasebe M."/>
            <person name="Maruyama T."/>
            <person name="Minagawa J."/>
            <person name="Obokata J."/>
            <person name="Shigenobu S."/>
        </authorList>
    </citation>
    <scope>NUCLEOTIDE SEQUENCE [LARGE SCALE GENOMIC DNA]</scope>
</reference>
<dbReference type="AlphaFoldDB" id="A0AAV3YWJ3"/>
<evidence type="ECO:0000256" key="2">
    <source>
        <dbReference type="SAM" id="Phobius"/>
    </source>
</evidence>
<feature type="region of interest" description="Disordered" evidence="1">
    <location>
        <begin position="1"/>
        <end position="24"/>
    </location>
</feature>
<keyword evidence="5" id="KW-1185">Reference proteome</keyword>
<sequence length="313" mass="34753">MRICVGGRGRGVSGGNSGAQNYGKISNNSNSIALKYDADLIRVTSNTIASAETPVTENVGQRQNLEQGIPAGNNVKPIEPDSCKNLSKTTVDDTICYPHHKHHFKCGTLTQHHTKTGSAFNNSKYKTRITNNEIGGVFTNNGIDNKNKNINKNNFQSKKRKDIQIPSQSIFCVPRPSSRTFSPRNNNLFILLLVLLVLLVSLSDACAPRGGSGRRRRVRKLTPLVFKQHVPNVSENTLGASGLTEGAIKRGDPKFKDLVRNYNPDIVFRDEEGNGDDRIMSQSKVLKHPKIKSSTPEEMHYQEETIPLRYMKL</sequence>
<name>A0AAV3YWJ3_9GAST</name>
<dbReference type="GO" id="GO:0005509">
    <property type="term" value="F:calcium ion binding"/>
    <property type="evidence" value="ECO:0007669"/>
    <property type="project" value="TreeGrafter"/>
</dbReference>